<dbReference type="PANTHER" id="PTHR43943">
    <property type="entry name" value="DEHYDROGENASE/REDUCTASE (SDR FAMILY) MEMBER 4"/>
    <property type="match status" value="1"/>
</dbReference>
<dbReference type="PANTHER" id="PTHR43943:SF2">
    <property type="entry name" value="DEHYDROGENASE_REDUCTASE 4"/>
    <property type="match status" value="1"/>
</dbReference>
<comment type="similarity">
    <text evidence="1">Belongs to the short-chain dehydrogenases/reductases (SDR) family.</text>
</comment>
<dbReference type="OrthoDB" id="9789398at2"/>
<dbReference type="InterPro" id="IPR020904">
    <property type="entry name" value="Sc_DH/Rdtase_CS"/>
</dbReference>
<dbReference type="PRINTS" id="PR00080">
    <property type="entry name" value="SDRFAMILY"/>
</dbReference>
<accession>A0A7I9VBM5</accession>
<dbReference type="EMBL" id="BJOV01000005">
    <property type="protein sequence ID" value="GEE02612.1"/>
    <property type="molecule type" value="Genomic_DNA"/>
</dbReference>
<proteinExistence type="inferred from homology"/>
<dbReference type="NCBIfam" id="NF005559">
    <property type="entry name" value="PRK07231.1"/>
    <property type="match status" value="1"/>
</dbReference>
<sequence length="255" mass="26415">MAQIDPKRFAGQTAIITGASRGIGFAIAERLVAEGARVAITARKKEALDEAVAALGGPDVAIAVAGRADDPEHQADTVARTIDAFGSADLLVNNTGINPVYGPLMQMDPEAARKIMDVNVVSALRWAQAVNTAWQGEHGGAIVNVASIAGLRPAPGIAFYGVSKAAVIHLTEELAWELGPNIRVNAVAPAVVKTRFATALYEGREEQVSQAYPLKRLGEPDDIGSVVAFLLSADAGWMTGQTLVVDGGVLLGGGA</sequence>
<name>A0A7I9VBM5_9ACTN</name>
<organism evidence="3 4">
    <name type="scientific">Gordonia spumicola</name>
    <dbReference type="NCBI Taxonomy" id="589161"/>
    <lineage>
        <taxon>Bacteria</taxon>
        <taxon>Bacillati</taxon>
        <taxon>Actinomycetota</taxon>
        <taxon>Actinomycetes</taxon>
        <taxon>Mycobacteriales</taxon>
        <taxon>Gordoniaceae</taxon>
        <taxon>Gordonia</taxon>
    </lineage>
</organism>
<evidence type="ECO:0000313" key="4">
    <source>
        <dbReference type="Proteomes" id="UP000444960"/>
    </source>
</evidence>
<dbReference type="CDD" id="cd05233">
    <property type="entry name" value="SDR_c"/>
    <property type="match status" value="1"/>
</dbReference>
<dbReference type="GO" id="GO:0016491">
    <property type="term" value="F:oxidoreductase activity"/>
    <property type="evidence" value="ECO:0007669"/>
    <property type="project" value="UniProtKB-KW"/>
</dbReference>
<reference evidence="4" key="1">
    <citation type="submission" date="2019-06" db="EMBL/GenBank/DDBJ databases">
        <title>Gordonia isolated from sludge of a wastewater treatment plant.</title>
        <authorList>
            <person name="Tamura T."/>
            <person name="Aoyama K."/>
            <person name="Kang Y."/>
            <person name="Saito S."/>
            <person name="Akiyama N."/>
            <person name="Yazawa K."/>
            <person name="Gonoi T."/>
            <person name="Mikami Y."/>
        </authorList>
    </citation>
    <scope>NUCLEOTIDE SEQUENCE [LARGE SCALE GENOMIC DNA]</scope>
    <source>
        <strain evidence="4">NBRC 107696</strain>
    </source>
</reference>
<evidence type="ECO:0000313" key="3">
    <source>
        <dbReference type="EMBL" id="GEE02612.1"/>
    </source>
</evidence>
<dbReference type="InterPro" id="IPR002347">
    <property type="entry name" value="SDR_fam"/>
</dbReference>
<dbReference type="Pfam" id="PF13561">
    <property type="entry name" value="adh_short_C2"/>
    <property type="match status" value="1"/>
</dbReference>
<comment type="caution">
    <text evidence="3">The sequence shown here is derived from an EMBL/GenBank/DDBJ whole genome shotgun (WGS) entry which is preliminary data.</text>
</comment>
<dbReference type="InterPro" id="IPR036291">
    <property type="entry name" value="NAD(P)-bd_dom_sf"/>
</dbReference>
<dbReference type="RefSeq" id="WP_161896271.1">
    <property type="nucleotide sequence ID" value="NZ_BJOV01000005.1"/>
</dbReference>
<gene>
    <name evidence="3" type="primary">fabG_3</name>
    <name evidence="3" type="ORF">nbrc107696_30580</name>
</gene>
<dbReference type="Proteomes" id="UP000444960">
    <property type="component" value="Unassembled WGS sequence"/>
</dbReference>
<protein>
    <submittedName>
        <fullName evidence="3">3-oxoacyl-ACP reductase</fullName>
    </submittedName>
</protein>
<dbReference type="PRINTS" id="PR00081">
    <property type="entry name" value="GDHRDH"/>
</dbReference>
<dbReference type="AlphaFoldDB" id="A0A7I9VBM5"/>
<dbReference type="FunFam" id="3.40.50.720:FF:000084">
    <property type="entry name" value="Short-chain dehydrogenase reductase"/>
    <property type="match status" value="1"/>
</dbReference>
<dbReference type="SUPFAM" id="SSF51735">
    <property type="entry name" value="NAD(P)-binding Rossmann-fold domains"/>
    <property type="match status" value="1"/>
</dbReference>
<evidence type="ECO:0000256" key="2">
    <source>
        <dbReference type="ARBA" id="ARBA00023002"/>
    </source>
</evidence>
<keyword evidence="4" id="KW-1185">Reference proteome</keyword>
<dbReference type="PROSITE" id="PS00061">
    <property type="entry name" value="ADH_SHORT"/>
    <property type="match status" value="1"/>
</dbReference>
<dbReference type="Gene3D" id="3.40.50.720">
    <property type="entry name" value="NAD(P)-binding Rossmann-like Domain"/>
    <property type="match status" value="1"/>
</dbReference>
<keyword evidence="2" id="KW-0560">Oxidoreductase</keyword>
<evidence type="ECO:0000256" key="1">
    <source>
        <dbReference type="ARBA" id="ARBA00006484"/>
    </source>
</evidence>